<dbReference type="GO" id="GO:0003677">
    <property type="term" value="F:DNA binding"/>
    <property type="evidence" value="ECO:0007669"/>
    <property type="project" value="UniProtKB-KW"/>
</dbReference>
<evidence type="ECO:0000313" key="6">
    <source>
        <dbReference type="EMBL" id="BAO28449.1"/>
    </source>
</evidence>
<dbReference type="Gene3D" id="3.40.50.2300">
    <property type="match status" value="1"/>
</dbReference>
<dbReference type="SUPFAM" id="SSF52172">
    <property type="entry name" value="CheY-like"/>
    <property type="match status" value="1"/>
</dbReference>
<feature type="domain" description="HTH luxR-type" evidence="4">
    <location>
        <begin position="145"/>
        <end position="210"/>
    </location>
</feature>
<dbReference type="SUPFAM" id="SSF46894">
    <property type="entry name" value="C-terminal effector domain of the bipartite response regulators"/>
    <property type="match status" value="1"/>
</dbReference>
<sequence>MLKLLVVEDHALVREGLLATLKNLGAETRTFGVPDANEAIGVLESEDIDMMILDLMLPGTKGQTFLPVVRRRFPTVPVVVLSALDDADTVSRVMKAGASGFVSKSGSSTDLLEALRAVLSGEIYLPPKLRELTNRSETAHGEGKSLAQRFGLTAAQARVLELLTEGSSNRQIGELLGLTEGTVKIHVSAIMKAMGVNNRSEAALMASRKRRQN</sequence>
<dbReference type="InterPro" id="IPR051015">
    <property type="entry name" value="EvgA-like"/>
</dbReference>
<dbReference type="PRINTS" id="PR00038">
    <property type="entry name" value="HTHLUXR"/>
</dbReference>
<reference evidence="6 7" key="1">
    <citation type="journal article" date="2014" name="Syst. Appl. Microbiol.">
        <title>Complete genomes of freshwater sulfur oxidizers Sulfuricella denitrificans skB26 and Sulfuritalea hydrogenivorans sk43H: genetic insights into the sulfur oxidation pathway of betaproteobacteria.</title>
        <authorList>
            <person name="Watanabe T."/>
            <person name="Kojima H."/>
            <person name="Fukui M."/>
        </authorList>
    </citation>
    <scope>NUCLEOTIDE SEQUENCE [LARGE SCALE GENOMIC DNA]</scope>
    <source>
        <strain evidence="6">DSM22779</strain>
    </source>
</reference>
<dbReference type="Pfam" id="PF00072">
    <property type="entry name" value="Response_reg"/>
    <property type="match status" value="1"/>
</dbReference>
<dbReference type="PANTHER" id="PTHR45566:SF1">
    <property type="entry name" value="HTH-TYPE TRANSCRIPTIONAL REGULATOR YHJB-RELATED"/>
    <property type="match status" value="1"/>
</dbReference>
<dbReference type="KEGG" id="shd:SUTH_00635"/>
<accession>W0SB68</accession>
<dbReference type="OrthoDB" id="3623000at2"/>
<gene>
    <name evidence="6" type="ORF">SUTH_00635</name>
</gene>
<evidence type="ECO:0000259" key="4">
    <source>
        <dbReference type="PROSITE" id="PS50043"/>
    </source>
</evidence>
<dbReference type="SMART" id="SM00421">
    <property type="entry name" value="HTH_LUXR"/>
    <property type="match status" value="1"/>
</dbReference>
<dbReference type="RefSeq" id="WP_041097022.1">
    <property type="nucleotide sequence ID" value="NZ_AP012547.1"/>
</dbReference>
<dbReference type="PANTHER" id="PTHR45566">
    <property type="entry name" value="HTH-TYPE TRANSCRIPTIONAL REGULATOR YHJB-RELATED"/>
    <property type="match status" value="1"/>
</dbReference>
<dbReference type="CDD" id="cd17535">
    <property type="entry name" value="REC_NarL-like"/>
    <property type="match status" value="1"/>
</dbReference>
<organism evidence="6 7">
    <name type="scientific">Sulfuritalea hydrogenivorans sk43H</name>
    <dbReference type="NCBI Taxonomy" id="1223802"/>
    <lineage>
        <taxon>Bacteria</taxon>
        <taxon>Pseudomonadati</taxon>
        <taxon>Pseudomonadota</taxon>
        <taxon>Betaproteobacteria</taxon>
        <taxon>Nitrosomonadales</taxon>
        <taxon>Sterolibacteriaceae</taxon>
        <taxon>Sulfuritalea</taxon>
    </lineage>
</organism>
<dbReference type="Pfam" id="PF00196">
    <property type="entry name" value="GerE"/>
    <property type="match status" value="1"/>
</dbReference>
<dbReference type="InterPro" id="IPR001789">
    <property type="entry name" value="Sig_transdc_resp-reg_receiver"/>
</dbReference>
<keyword evidence="7" id="KW-1185">Reference proteome</keyword>
<evidence type="ECO:0000313" key="7">
    <source>
        <dbReference type="Proteomes" id="UP000031637"/>
    </source>
</evidence>
<dbReference type="InterPro" id="IPR011006">
    <property type="entry name" value="CheY-like_superfamily"/>
</dbReference>
<keyword evidence="1 3" id="KW-0597">Phosphoprotein</keyword>
<dbReference type="GO" id="GO:0000160">
    <property type="term" value="P:phosphorelay signal transduction system"/>
    <property type="evidence" value="ECO:0007669"/>
    <property type="project" value="InterPro"/>
</dbReference>
<dbReference type="SMART" id="SM00448">
    <property type="entry name" value="REC"/>
    <property type="match status" value="1"/>
</dbReference>
<protein>
    <submittedName>
        <fullName evidence="6">Two-component response regulator</fullName>
    </submittedName>
</protein>
<dbReference type="GO" id="GO:0006355">
    <property type="term" value="P:regulation of DNA-templated transcription"/>
    <property type="evidence" value="ECO:0007669"/>
    <property type="project" value="InterPro"/>
</dbReference>
<dbReference type="AlphaFoldDB" id="W0SB68"/>
<evidence type="ECO:0000256" key="2">
    <source>
        <dbReference type="ARBA" id="ARBA00023125"/>
    </source>
</evidence>
<proteinExistence type="predicted"/>
<feature type="modified residue" description="4-aspartylphosphate" evidence="3">
    <location>
        <position position="54"/>
    </location>
</feature>
<dbReference type="PROSITE" id="PS50110">
    <property type="entry name" value="RESPONSE_REGULATORY"/>
    <property type="match status" value="1"/>
</dbReference>
<keyword evidence="2" id="KW-0238">DNA-binding</keyword>
<dbReference type="InterPro" id="IPR058245">
    <property type="entry name" value="NreC/VraR/RcsB-like_REC"/>
</dbReference>
<dbReference type="CDD" id="cd06170">
    <property type="entry name" value="LuxR_C_like"/>
    <property type="match status" value="1"/>
</dbReference>
<feature type="domain" description="Response regulatory" evidence="5">
    <location>
        <begin position="3"/>
        <end position="119"/>
    </location>
</feature>
<evidence type="ECO:0000259" key="5">
    <source>
        <dbReference type="PROSITE" id="PS50110"/>
    </source>
</evidence>
<evidence type="ECO:0000256" key="1">
    <source>
        <dbReference type="ARBA" id="ARBA00022553"/>
    </source>
</evidence>
<dbReference type="PROSITE" id="PS50043">
    <property type="entry name" value="HTH_LUXR_2"/>
    <property type="match status" value="1"/>
</dbReference>
<dbReference type="EMBL" id="AP012547">
    <property type="protein sequence ID" value="BAO28449.1"/>
    <property type="molecule type" value="Genomic_DNA"/>
</dbReference>
<dbReference type="Proteomes" id="UP000031637">
    <property type="component" value="Chromosome"/>
</dbReference>
<evidence type="ECO:0000256" key="3">
    <source>
        <dbReference type="PROSITE-ProRule" id="PRU00169"/>
    </source>
</evidence>
<name>W0SB68_9PROT</name>
<dbReference type="InterPro" id="IPR000792">
    <property type="entry name" value="Tscrpt_reg_LuxR_C"/>
</dbReference>
<dbReference type="InterPro" id="IPR016032">
    <property type="entry name" value="Sig_transdc_resp-reg_C-effctor"/>
</dbReference>
<dbReference type="HOGENOM" id="CLU_000445_90_8_4"/>
<dbReference type="STRING" id="1223802.SUTH_00635"/>